<dbReference type="GO" id="GO:0005829">
    <property type="term" value="C:cytosol"/>
    <property type="evidence" value="ECO:0007669"/>
    <property type="project" value="TreeGrafter"/>
</dbReference>
<keyword evidence="5" id="KW-1185">Reference proteome</keyword>
<keyword evidence="2" id="KW-0808">Transferase</keyword>
<keyword evidence="1" id="KW-0489">Methyltransferase</keyword>
<dbReference type="InterPro" id="IPR036926">
    <property type="entry name" value="Thymidate_synth/dCMP_Mease_sf"/>
</dbReference>
<dbReference type="InterPro" id="IPR023451">
    <property type="entry name" value="Thymidate_synth/dCMP_Mease_dom"/>
</dbReference>
<feature type="domain" description="Thymidylate synthase/dCMP hydroxymethylase" evidence="3">
    <location>
        <begin position="14"/>
        <end position="223"/>
    </location>
</feature>
<dbReference type="CDD" id="cd00351">
    <property type="entry name" value="TS_Pyrimidine_HMase"/>
    <property type="match status" value="1"/>
</dbReference>
<evidence type="ECO:0000259" key="3">
    <source>
        <dbReference type="Pfam" id="PF00303"/>
    </source>
</evidence>
<dbReference type="InterPro" id="IPR045097">
    <property type="entry name" value="Thymidate_synth/dCMP_Mease"/>
</dbReference>
<reference evidence="4" key="1">
    <citation type="submission" date="2020-12" db="EMBL/GenBank/DDBJ databases">
        <title>Genomic characterization of non-nitrogen-fixing Frankia strains.</title>
        <authorList>
            <person name="Carlos-Shanley C."/>
            <person name="Guerra T."/>
            <person name="Hahn D."/>
        </authorList>
    </citation>
    <scope>NUCLEOTIDE SEQUENCE</scope>
    <source>
        <strain evidence="4">CN6</strain>
    </source>
</reference>
<dbReference type="GO" id="GO:0006231">
    <property type="term" value="P:dTMP biosynthetic process"/>
    <property type="evidence" value="ECO:0007669"/>
    <property type="project" value="TreeGrafter"/>
</dbReference>
<dbReference type="PANTHER" id="PTHR11548">
    <property type="entry name" value="THYMIDYLATE SYNTHASE 1"/>
    <property type="match status" value="1"/>
</dbReference>
<comment type="caution">
    <text evidence="4">The sequence shown here is derived from an EMBL/GenBank/DDBJ whole genome shotgun (WGS) entry which is preliminary data.</text>
</comment>
<evidence type="ECO:0000256" key="2">
    <source>
        <dbReference type="ARBA" id="ARBA00022679"/>
    </source>
</evidence>
<gene>
    <name evidence="4" type="ORF">I7412_29270</name>
</gene>
<dbReference type="SUPFAM" id="SSF55831">
    <property type="entry name" value="Thymidylate synthase/dCMP hydroxymethylase"/>
    <property type="match status" value="1"/>
</dbReference>
<dbReference type="Pfam" id="PF00303">
    <property type="entry name" value="Thymidylat_synt"/>
    <property type="match status" value="1"/>
</dbReference>
<protein>
    <submittedName>
        <fullName evidence="4">Thymidylate synthase</fullName>
    </submittedName>
</protein>
<proteinExistence type="predicted"/>
<dbReference type="PANTHER" id="PTHR11548:SF9">
    <property type="entry name" value="THYMIDYLATE SYNTHASE"/>
    <property type="match status" value="1"/>
</dbReference>
<organism evidence="4 5">
    <name type="scientific">Frankia nepalensis</name>
    <dbReference type="NCBI Taxonomy" id="1836974"/>
    <lineage>
        <taxon>Bacteria</taxon>
        <taxon>Bacillati</taxon>
        <taxon>Actinomycetota</taxon>
        <taxon>Actinomycetes</taxon>
        <taxon>Frankiales</taxon>
        <taxon>Frankiaceae</taxon>
        <taxon>Frankia</taxon>
    </lineage>
</organism>
<dbReference type="GO" id="GO:0004799">
    <property type="term" value="F:thymidylate synthase activity"/>
    <property type="evidence" value="ECO:0007669"/>
    <property type="project" value="TreeGrafter"/>
</dbReference>
<evidence type="ECO:0000313" key="4">
    <source>
        <dbReference type="EMBL" id="MBL7631178.1"/>
    </source>
</evidence>
<evidence type="ECO:0000256" key="1">
    <source>
        <dbReference type="ARBA" id="ARBA00022603"/>
    </source>
</evidence>
<evidence type="ECO:0000313" key="5">
    <source>
        <dbReference type="Proteomes" id="UP000604475"/>
    </source>
</evidence>
<dbReference type="Proteomes" id="UP000604475">
    <property type="component" value="Unassembled WGS sequence"/>
</dbReference>
<dbReference type="Gene3D" id="3.30.572.10">
    <property type="entry name" value="Thymidylate synthase/dCMP hydroxymethylase domain"/>
    <property type="match status" value="1"/>
</dbReference>
<dbReference type="AlphaFoldDB" id="A0A937RR57"/>
<accession>A0A937RR57</accession>
<dbReference type="EMBL" id="JAEACQ010000261">
    <property type="protein sequence ID" value="MBL7631178.1"/>
    <property type="molecule type" value="Genomic_DNA"/>
</dbReference>
<sequence>MLVLSAGDATGLFAAACEAVLAEGIEVRPRGMTTQEVMGAHLRLTDPRRRFVDLPPARVINPAFAVAEAVWILSGSDGPWIYDFNQELLRYTDGGVLRGAYGPRLRRWHGTVDQLDAVRRELLADADSRRAVVTLYDPQRDHSGHRDVPCTLAYRFFLRAGRLEMHTTMRSQDLWLGFPYDIFTATLIHELLAGWLGAPMGDYHHHVDSLHLYAHNRDGAMKAATDAAPVDAPGMAPMTVEWDDLEFVLGRVAVGDYAGVAGSAWAPFARVLASYRAWRAGDRDQARSLTAHIPGVLGAALGRWYDLRTTRSTPVIHTAGGAP</sequence>
<name>A0A937RR57_9ACTN</name>
<dbReference type="GO" id="GO:0032259">
    <property type="term" value="P:methylation"/>
    <property type="evidence" value="ECO:0007669"/>
    <property type="project" value="UniProtKB-KW"/>
</dbReference>